<keyword evidence="7" id="KW-1185">Reference proteome</keyword>
<dbReference type="GeneID" id="25278792"/>
<dbReference type="AlphaFoldDB" id="A0A072PTY7"/>
<proteinExistence type="inferred from homology"/>
<dbReference type="FunFam" id="3.40.50.11990:FF:000003">
    <property type="entry name" value="Pol II transcription elongation factor subunit Cdc73"/>
    <property type="match status" value="1"/>
</dbReference>
<dbReference type="GO" id="GO:0006368">
    <property type="term" value="P:transcription elongation by RNA polymerase II"/>
    <property type="evidence" value="ECO:0007669"/>
    <property type="project" value="InterPro"/>
</dbReference>
<evidence type="ECO:0000313" key="7">
    <source>
        <dbReference type="Proteomes" id="UP000027920"/>
    </source>
</evidence>
<dbReference type="PANTHER" id="PTHR12466">
    <property type="entry name" value="CDC73 DOMAIN PROTEIN"/>
    <property type="match status" value="1"/>
</dbReference>
<name>A0A072PTY7_9EURO</name>
<dbReference type="InterPro" id="IPR038103">
    <property type="entry name" value="CDC73_C_sf"/>
</dbReference>
<dbReference type="STRING" id="1182545.A0A072PTY7"/>
<evidence type="ECO:0000256" key="2">
    <source>
        <dbReference type="ARBA" id="ARBA00010427"/>
    </source>
</evidence>
<dbReference type="VEuPathDB" id="FungiDB:A1O9_03858"/>
<dbReference type="Proteomes" id="UP000027920">
    <property type="component" value="Unassembled WGS sequence"/>
</dbReference>
<dbReference type="Pfam" id="PF05179">
    <property type="entry name" value="CDC73_C"/>
    <property type="match status" value="1"/>
</dbReference>
<evidence type="ECO:0000256" key="1">
    <source>
        <dbReference type="ARBA" id="ARBA00004123"/>
    </source>
</evidence>
<reference evidence="6 7" key="1">
    <citation type="submission" date="2013-03" db="EMBL/GenBank/DDBJ databases">
        <title>The Genome Sequence of Exophiala aquamarina CBS 119918.</title>
        <authorList>
            <consortium name="The Broad Institute Genomics Platform"/>
            <person name="Cuomo C."/>
            <person name="de Hoog S."/>
            <person name="Gorbushina A."/>
            <person name="Walker B."/>
            <person name="Young S.K."/>
            <person name="Zeng Q."/>
            <person name="Gargeya S."/>
            <person name="Fitzgerald M."/>
            <person name="Haas B."/>
            <person name="Abouelleil A."/>
            <person name="Allen A.W."/>
            <person name="Alvarado L."/>
            <person name="Arachchi H.M."/>
            <person name="Berlin A.M."/>
            <person name="Chapman S.B."/>
            <person name="Gainer-Dewar J."/>
            <person name="Goldberg J."/>
            <person name="Griggs A."/>
            <person name="Gujja S."/>
            <person name="Hansen M."/>
            <person name="Howarth C."/>
            <person name="Imamovic A."/>
            <person name="Ireland A."/>
            <person name="Larimer J."/>
            <person name="McCowan C."/>
            <person name="Murphy C."/>
            <person name="Pearson M."/>
            <person name="Poon T.W."/>
            <person name="Priest M."/>
            <person name="Roberts A."/>
            <person name="Saif S."/>
            <person name="Shea T."/>
            <person name="Sisk P."/>
            <person name="Sykes S."/>
            <person name="Wortman J."/>
            <person name="Nusbaum C."/>
            <person name="Birren B."/>
        </authorList>
    </citation>
    <scope>NUCLEOTIDE SEQUENCE [LARGE SCALE GENOMIC DNA]</scope>
    <source>
        <strain evidence="6 7">CBS 119918</strain>
    </source>
</reference>
<feature type="domain" description="Cell division control protein 73 C-terminal" evidence="5">
    <location>
        <begin position="262"/>
        <end position="433"/>
    </location>
</feature>
<organism evidence="6 7">
    <name type="scientific">Exophiala aquamarina CBS 119918</name>
    <dbReference type="NCBI Taxonomy" id="1182545"/>
    <lineage>
        <taxon>Eukaryota</taxon>
        <taxon>Fungi</taxon>
        <taxon>Dikarya</taxon>
        <taxon>Ascomycota</taxon>
        <taxon>Pezizomycotina</taxon>
        <taxon>Eurotiomycetes</taxon>
        <taxon>Chaetothyriomycetidae</taxon>
        <taxon>Chaetothyriales</taxon>
        <taxon>Herpotrichiellaceae</taxon>
        <taxon>Exophiala</taxon>
    </lineage>
</organism>
<dbReference type="HOGENOM" id="CLU_025849_2_0_1"/>
<evidence type="ECO:0000256" key="4">
    <source>
        <dbReference type="ARBA" id="ARBA00023242"/>
    </source>
</evidence>
<protein>
    <recommendedName>
        <fullName evidence="5">Cell division control protein 73 C-terminal domain-containing protein</fullName>
    </recommendedName>
</protein>
<evidence type="ECO:0000259" key="5">
    <source>
        <dbReference type="Pfam" id="PF05179"/>
    </source>
</evidence>
<keyword evidence="4" id="KW-0539">Nucleus</keyword>
<dbReference type="Gene3D" id="3.40.50.11990">
    <property type="entry name" value="RNA polymerase II accessory factor, Cdc73 C-terminal domain"/>
    <property type="match status" value="1"/>
</dbReference>
<evidence type="ECO:0000313" key="6">
    <source>
        <dbReference type="EMBL" id="KEF59015.1"/>
    </source>
</evidence>
<dbReference type="GO" id="GO:0032968">
    <property type="term" value="P:positive regulation of transcription elongation by RNA polymerase II"/>
    <property type="evidence" value="ECO:0007669"/>
    <property type="project" value="TreeGrafter"/>
</dbReference>
<comment type="similarity">
    <text evidence="2">Belongs to the CDC73 family.</text>
</comment>
<dbReference type="EMBL" id="AMGV01000003">
    <property type="protein sequence ID" value="KEF59015.1"/>
    <property type="molecule type" value="Genomic_DNA"/>
</dbReference>
<dbReference type="InterPro" id="IPR007852">
    <property type="entry name" value="Cdc73/Parafibromin"/>
</dbReference>
<dbReference type="RefSeq" id="XP_013261605.1">
    <property type="nucleotide sequence ID" value="XM_013406151.1"/>
</dbReference>
<dbReference type="OrthoDB" id="2186602at2759"/>
<dbReference type="GO" id="GO:0016593">
    <property type="term" value="C:Cdc73/Paf1 complex"/>
    <property type="evidence" value="ECO:0007669"/>
    <property type="project" value="EnsemblFungi"/>
</dbReference>
<gene>
    <name evidence="6" type="ORF">A1O9_03858</name>
</gene>
<comment type="caution">
    <text evidence="6">The sequence shown here is derived from an EMBL/GenBank/DDBJ whole genome shotgun (WGS) entry which is preliminary data.</text>
</comment>
<keyword evidence="3" id="KW-0804">Transcription</keyword>
<dbReference type="PANTHER" id="PTHR12466:SF8">
    <property type="entry name" value="PARAFIBROMIN"/>
    <property type="match status" value="1"/>
</dbReference>
<evidence type="ECO:0000256" key="3">
    <source>
        <dbReference type="ARBA" id="ARBA00023163"/>
    </source>
</evidence>
<sequence length="443" mass="48835">MASTDALQLLRASIAVSKPPILTTSSNPTTAEANQTDSFVEATSLYFSHPTPLCIPLDQKTRFTSTNPDTVQVDLRSIFFAWLQKDVAVPEYIALAADLDKQLPEGQKVRNLIFVERLDLITWLEGASEESEYIKPIEGAAALGDAANRAADVAGGATVPTVGGVGVGVTQTVGGRPIKTIDARLQAIYNGERKLGDHNTALRGIKPTDFSHVRKHAETFLGRRKGMPSVARHGQTSQISQLAARPAAGLSKPAVGAVSSKRSDPIILLSPSASSLLRMSNIKAFLDTGLYVPPDHPTLSTQTTANLLHITRTLHSLSEKPYRFILVDSPDQFKPDYWSRVVAVFTTGQIWQFRGYKWREPQELFGHVLGIFVGEKGLPIPGEVKGWGSSVKTYTVERWDERAHGATVDQEARAARRWRDREIVEEVWRSIEAHMRGRGEWRR</sequence>
<dbReference type="GO" id="GO:0000993">
    <property type="term" value="F:RNA polymerase II complex binding"/>
    <property type="evidence" value="ECO:0007669"/>
    <property type="project" value="TreeGrafter"/>
</dbReference>
<dbReference type="InterPro" id="IPR031336">
    <property type="entry name" value="CDC73_C"/>
</dbReference>
<comment type="subcellular location">
    <subcellularLocation>
        <location evidence="1">Nucleus</location>
    </subcellularLocation>
</comment>
<accession>A0A072PTY7</accession>